<sequence>MEKSYFTPFGKTLVFSLFLLIFLGSHQRVGASDLIPPSVQQDSVQHKSFKGYIEDSSSGKSLVFATLTVEGTNISTITNTEGEFTLKVPRNMLNKNLVVSFLGYKKKIIPISELNGKKNRIALEASVIELSGVNVTMPKSAKDLVKDVFDNRARNYLKDPTIMTAFYRETIKKRRRNVSLSEAVVNIYKQAYSGAGRDVMKLFKVRKSTDYRRLDTLALKLRGGPFNPLYADVIKYPEYIFTEDLIDDYDFSFGPSTRINDRLVYIVEFKQRGDIVEPRFYGRLFIDADTHALTSAIYNLNVENQQLASQIFVRKKPRNVTVYPTEAAYRVDYRERNGKWYYGYSNVQLSFKVNWKSKLFNSIYHLTSEMAVTDWEQNLTGKVIRLRERLRPSTFITDEAVGFSDPDFWGEYNVIEPEKSIESAINKIRRQLRRARNN</sequence>
<gene>
    <name evidence="1" type="ORF">GWK08_09380</name>
</gene>
<dbReference type="EMBL" id="JAABOO010000002">
    <property type="protein sequence ID" value="NER13648.1"/>
    <property type="molecule type" value="Genomic_DNA"/>
</dbReference>
<dbReference type="Gene3D" id="2.60.40.1120">
    <property type="entry name" value="Carboxypeptidase-like, regulatory domain"/>
    <property type="match status" value="1"/>
</dbReference>
<accession>A0A6P0UNZ3</accession>
<evidence type="ECO:0000313" key="1">
    <source>
        <dbReference type="EMBL" id="NER13648.1"/>
    </source>
</evidence>
<protein>
    <submittedName>
        <fullName evidence="1">Carboxypeptidase-like regulatory domain-containing protein</fullName>
    </submittedName>
</protein>
<dbReference type="Pfam" id="PF13715">
    <property type="entry name" value="CarbopepD_reg_2"/>
    <property type="match status" value="1"/>
</dbReference>
<organism evidence="1 2">
    <name type="scientific">Leptobacterium flavescens</name>
    <dbReference type="NCBI Taxonomy" id="472055"/>
    <lineage>
        <taxon>Bacteria</taxon>
        <taxon>Pseudomonadati</taxon>
        <taxon>Bacteroidota</taxon>
        <taxon>Flavobacteriia</taxon>
        <taxon>Flavobacteriales</taxon>
        <taxon>Flavobacteriaceae</taxon>
        <taxon>Leptobacterium</taxon>
    </lineage>
</organism>
<dbReference type="Proteomes" id="UP000468581">
    <property type="component" value="Unassembled WGS sequence"/>
</dbReference>
<keyword evidence="1" id="KW-0121">Carboxypeptidase</keyword>
<evidence type="ECO:0000313" key="2">
    <source>
        <dbReference type="Proteomes" id="UP000468581"/>
    </source>
</evidence>
<keyword evidence="2" id="KW-1185">Reference proteome</keyword>
<proteinExistence type="predicted"/>
<dbReference type="AlphaFoldDB" id="A0A6P0UNZ3"/>
<name>A0A6P0UNZ3_9FLAO</name>
<dbReference type="RefSeq" id="WP_163606721.1">
    <property type="nucleotide sequence ID" value="NZ_JAABOO010000002.1"/>
</dbReference>
<dbReference type="SUPFAM" id="SSF49464">
    <property type="entry name" value="Carboxypeptidase regulatory domain-like"/>
    <property type="match status" value="1"/>
</dbReference>
<reference evidence="1 2" key="1">
    <citation type="submission" date="2020-01" db="EMBL/GenBank/DDBJ databases">
        <title>Leptobacterium flavescens.</title>
        <authorList>
            <person name="Wang G."/>
        </authorList>
    </citation>
    <scope>NUCLEOTIDE SEQUENCE [LARGE SCALE GENOMIC DNA]</scope>
    <source>
        <strain evidence="1 2">KCTC 22160</strain>
    </source>
</reference>
<dbReference type="GO" id="GO:0004180">
    <property type="term" value="F:carboxypeptidase activity"/>
    <property type="evidence" value="ECO:0007669"/>
    <property type="project" value="UniProtKB-KW"/>
</dbReference>
<keyword evidence="1" id="KW-0378">Hydrolase</keyword>
<keyword evidence="1" id="KW-0645">Protease</keyword>
<comment type="caution">
    <text evidence="1">The sequence shown here is derived from an EMBL/GenBank/DDBJ whole genome shotgun (WGS) entry which is preliminary data.</text>
</comment>
<dbReference type="InterPro" id="IPR008969">
    <property type="entry name" value="CarboxyPept-like_regulatory"/>
</dbReference>